<gene>
    <name evidence="2" type="ORF">K8U91_04340</name>
</gene>
<name>A0A921MQS8_9BACT</name>
<evidence type="ECO:0000313" key="2">
    <source>
        <dbReference type="EMBL" id="HJG88692.1"/>
    </source>
</evidence>
<evidence type="ECO:0000256" key="1">
    <source>
        <dbReference type="SAM" id="SignalP"/>
    </source>
</evidence>
<comment type="caution">
    <text evidence="2">The sequence shown here is derived from an EMBL/GenBank/DDBJ whole genome shotgun (WGS) entry which is preliminary data.</text>
</comment>
<dbReference type="EMBL" id="DYUD01000014">
    <property type="protein sequence ID" value="HJG88692.1"/>
    <property type="molecule type" value="Genomic_DNA"/>
</dbReference>
<accession>A0A921MQS8</accession>
<sequence>MKKVLFRFLLIAGILLNFQQIDAQRVALKSNLIDWATLSPNLAVEMRLNQKLSLDISATTHPFSFTIAGMKATHVRLQPELRYWFNRPMARHFVGVGLLGGLYNVKFNKNFYEGDIFGVGVSYGYVFVLSRHWNLETTLGVGVARLRAFKYREDEQKPDTPNWYRWSPIPIRLGVTFSYIFK</sequence>
<organism evidence="2 3">
    <name type="scientific">Barnesiella viscericola</name>
    <dbReference type="NCBI Taxonomy" id="397865"/>
    <lineage>
        <taxon>Bacteria</taxon>
        <taxon>Pseudomonadati</taxon>
        <taxon>Bacteroidota</taxon>
        <taxon>Bacteroidia</taxon>
        <taxon>Bacteroidales</taxon>
        <taxon>Barnesiellaceae</taxon>
        <taxon>Barnesiella</taxon>
    </lineage>
</organism>
<dbReference type="Pfam" id="PF12099">
    <property type="entry name" value="DUF3575"/>
    <property type="match status" value="1"/>
</dbReference>
<reference evidence="2" key="2">
    <citation type="submission" date="2021-09" db="EMBL/GenBank/DDBJ databases">
        <authorList>
            <person name="Gilroy R."/>
        </authorList>
    </citation>
    <scope>NUCLEOTIDE SEQUENCE</scope>
    <source>
        <strain evidence="2">CHK121-7720</strain>
    </source>
</reference>
<protein>
    <submittedName>
        <fullName evidence="2">DUF3575 domain-containing protein</fullName>
    </submittedName>
</protein>
<reference evidence="2" key="1">
    <citation type="journal article" date="2021" name="PeerJ">
        <title>Extensive microbial diversity within the chicken gut microbiome revealed by metagenomics and culture.</title>
        <authorList>
            <person name="Gilroy R."/>
            <person name="Ravi A."/>
            <person name="Getino M."/>
            <person name="Pursley I."/>
            <person name="Horton D.L."/>
            <person name="Alikhan N.F."/>
            <person name="Baker D."/>
            <person name="Gharbi K."/>
            <person name="Hall N."/>
            <person name="Watson M."/>
            <person name="Adriaenssens E.M."/>
            <person name="Foster-Nyarko E."/>
            <person name="Jarju S."/>
            <person name="Secka A."/>
            <person name="Antonio M."/>
            <person name="Oren A."/>
            <person name="Chaudhuri R.R."/>
            <person name="La Ragione R."/>
            <person name="Hildebrand F."/>
            <person name="Pallen M.J."/>
        </authorList>
    </citation>
    <scope>NUCLEOTIDE SEQUENCE</scope>
    <source>
        <strain evidence="2">CHK121-7720</strain>
    </source>
</reference>
<keyword evidence="1" id="KW-0732">Signal</keyword>
<dbReference type="RefSeq" id="WP_273305738.1">
    <property type="nucleotide sequence ID" value="NZ_DYUD01000014.1"/>
</dbReference>
<dbReference type="InterPro" id="IPR036709">
    <property type="entry name" value="Autotransporte_beta_dom_sf"/>
</dbReference>
<dbReference type="Proteomes" id="UP000757103">
    <property type="component" value="Unassembled WGS sequence"/>
</dbReference>
<dbReference type="SUPFAM" id="SSF103515">
    <property type="entry name" value="Autotransporter"/>
    <property type="match status" value="1"/>
</dbReference>
<proteinExistence type="predicted"/>
<dbReference type="AlphaFoldDB" id="A0A921MQS8"/>
<evidence type="ECO:0000313" key="3">
    <source>
        <dbReference type="Proteomes" id="UP000757103"/>
    </source>
</evidence>
<dbReference type="InterPro" id="IPR021958">
    <property type="entry name" value="DUF3575"/>
</dbReference>
<feature type="chain" id="PRO_5036850775" evidence="1">
    <location>
        <begin position="24"/>
        <end position="182"/>
    </location>
</feature>
<feature type="signal peptide" evidence="1">
    <location>
        <begin position="1"/>
        <end position="23"/>
    </location>
</feature>